<comment type="subcellular location">
    <subcellularLocation>
        <location evidence="1 11">Cytoplasm</location>
    </subcellularLocation>
</comment>
<proteinExistence type="inferred from homology"/>
<feature type="binding site" evidence="11">
    <location>
        <position position="171"/>
    </location>
    <ligand>
        <name>ATP</name>
        <dbReference type="ChEBI" id="CHEBI:30616"/>
    </ligand>
</feature>
<evidence type="ECO:0000313" key="14">
    <source>
        <dbReference type="Proteomes" id="UP000516349"/>
    </source>
</evidence>
<keyword evidence="5 11" id="KW-0808">Transferase</keyword>
<keyword evidence="4 11" id="KW-0963">Cytoplasm</keyword>
<dbReference type="PANTHER" id="PTHR42833:SF4">
    <property type="entry name" value="URIDYLATE KINASE PUMPKIN, CHLOROPLASTIC"/>
    <property type="match status" value="1"/>
</dbReference>
<dbReference type="PANTHER" id="PTHR42833">
    <property type="entry name" value="URIDYLATE KINASE"/>
    <property type="match status" value="1"/>
</dbReference>
<feature type="binding site" evidence="11">
    <location>
        <position position="165"/>
    </location>
    <ligand>
        <name>ATP</name>
        <dbReference type="ChEBI" id="CHEBI:30616"/>
    </ligand>
</feature>
<dbReference type="FunFam" id="3.40.1160.10:FF:000001">
    <property type="entry name" value="Uridylate kinase"/>
    <property type="match status" value="1"/>
</dbReference>
<evidence type="ECO:0000256" key="9">
    <source>
        <dbReference type="ARBA" id="ARBA00022975"/>
    </source>
</evidence>
<feature type="binding site" evidence="11">
    <location>
        <position position="174"/>
    </location>
    <ligand>
        <name>ATP</name>
        <dbReference type="ChEBI" id="CHEBI:30616"/>
    </ligand>
</feature>
<feature type="domain" description="Aspartate/glutamate/uridylate kinase" evidence="12">
    <location>
        <begin position="10"/>
        <end position="219"/>
    </location>
</feature>
<dbReference type="NCBIfam" id="TIGR02075">
    <property type="entry name" value="pyrH_bact"/>
    <property type="match status" value="1"/>
</dbReference>
<keyword evidence="7 11" id="KW-0418">Kinase</keyword>
<evidence type="ECO:0000256" key="2">
    <source>
        <dbReference type="ARBA" id="ARBA00004791"/>
    </source>
</evidence>
<organism evidence="13 14">
    <name type="scientific">Entomobacter blattae</name>
    <dbReference type="NCBI Taxonomy" id="2762277"/>
    <lineage>
        <taxon>Bacteria</taxon>
        <taxon>Pseudomonadati</taxon>
        <taxon>Pseudomonadota</taxon>
        <taxon>Alphaproteobacteria</taxon>
        <taxon>Acetobacterales</taxon>
        <taxon>Acetobacteraceae</taxon>
        <taxon>Entomobacter</taxon>
    </lineage>
</organism>
<evidence type="ECO:0000256" key="1">
    <source>
        <dbReference type="ARBA" id="ARBA00004496"/>
    </source>
</evidence>
<evidence type="ECO:0000256" key="10">
    <source>
        <dbReference type="ARBA" id="ARBA00047767"/>
    </source>
</evidence>
<comment type="similarity">
    <text evidence="3 11">Belongs to the UMP kinase family.</text>
</comment>
<comment type="subunit">
    <text evidence="11">Homohexamer.</text>
</comment>
<dbReference type="InterPro" id="IPR036393">
    <property type="entry name" value="AceGlu_kinase-like_sf"/>
</dbReference>
<comment type="pathway">
    <text evidence="2 11">Pyrimidine metabolism; CTP biosynthesis via de novo pathway; UDP from UMP (UMPK route): step 1/1.</text>
</comment>
<dbReference type="SUPFAM" id="SSF53633">
    <property type="entry name" value="Carbamate kinase-like"/>
    <property type="match status" value="1"/>
</dbReference>
<sequence>MSDPSMLPYNRVLLKLSGEGLMGEQSYGIDSHVLGNIVDDIADVAASGVQVCLVVGGGNIFRGLTAAGKGMDRVQGDYAGMLATVINALMLQDAFLQRAVPACVVSALSMPTVAEPYVQKKAIEHLENGRIVIFAAGTGNPFFTTDTAATLRAKEMDCDVMLKATQVDGVYSADPRKDPAATRYDELTYGEVLSKGLNVMDATAVSLAMENSLPIIVFNMHKEQAFSRVMAGQGVFTRIVPNVQ</sequence>
<dbReference type="KEGG" id="ebla:JGUZn3_15420"/>
<evidence type="ECO:0000256" key="8">
    <source>
        <dbReference type="ARBA" id="ARBA00022840"/>
    </source>
</evidence>
<dbReference type="AlphaFoldDB" id="A0A7H1NSK5"/>
<dbReference type="GO" id="GO:0005524">
    <property type="term" value="F:ATP binding"/>
    <property type="evidence" value="ECO:0007669"/>
    <property type="project" value="UniProtKB-KW"/>
</dbReference>
<feature type="binding site" evidence="11">
    <location>
        <begin position="138"/>
        <end position="145"/>
    </location>
    <ligand>
        <name>UMP</name>
        <dbReference type="ChEBI" id="CHEBI:57865"/>
    </ligand>
</feature>
<evidence type="ECO:0000256" key="7">
    <source>
        <dbReference type="ARBA" id="ARBA00022777"/>
    </source>
</evidence>
<dbReference type="RefSeq" id="WP_203412998.1">
    <property type="nucleotide sequence ID" value="NZ_CP060244.1"/>
</dbReference>
<accession>A0A7H1NSK5</accession>
<evidence type="ECO:0000256" key="11">
    <source>
        <dbReference type="HAMAP-Rule" id="MF_01220"/>
    </source>
</evidence>
<dbReference type="GO" id="GO:0005737">
    <property type="term" value="C:cytoplasm"/>
    <property type="evidence" value="ECO:0007669"/>
    <property type="project" value="UniProtKB-SubCell"/>
</dbReference>
<dbReference type="GO" id="GO:0044210">
    <property type="term" value="P:'de novo' CTP biosynthetic process"/>
    <property type="evidence" value="ECO:0007669"/>
    <property type="project" value="UniProtKB-UniRule"/>
</dbReference>
<dbReference type="InterPro" id="IPR011817">
    <property type="entry name" value="Uridylate_kinase"/>
</dbReference>
<evidence type="ECO:0000256" key="3">
    <source>
        <dbReference type="ARBA" id="ARBA00007614"/>
    </source>
</evidence>
<dbReference type="Gene3D" id="3.40.1160.10">
    <property type="entry name" value="Acetylglutamate kinase-like"/>
    <property type="match status" value="1"/>
</dbReference>
<evidence type="ECO:0000313" key="13">
    <source>
        <dbReference type="EMBL" id="QNT78765.1"/>
    </source>
</evidence>
<evidence type="ECO:0000256" key="4">
    <source>
        <dbReference type="ARBA" id="ARBA00022490"/>
    </source>
</evidence>
<dbReference type="CDD" id="cd04254">
    <property type="entry name" value="AAK_UMPK-PyrH-Ec"/>
    <property type="match status" value="1"/>
</dbReference>
<feature type="binding site" evidence="11">
    <location>
        <position position="57"/>
    </location>
    <ligand>
        <name>UMP</name>
        <dbReference type="ChEBI" id="CHEBI:57865"/>
    </ligand>
</feature>
<evidence type="ECO:0000256" key="5">
    <source>
        <dbReference type="ARBA" id="ARBA00022679"/>
    </source>
</evidence>
<dbReference type="InterPro" id="IPR001048">
    <property type="entry name" value="Asp/Glu/Uridylate_kinase"/>
</dbReference>
<feature type="binding site" evidence="11">
    <location>
        <begin position="15"/>
        <end position="18"/>
    </location>
    <ligand>
        <name>ATP</name>
        <dbReference type="ChEBI" id="CHEBI:30616"/>
    </ligand>
</feature>
<dbReference type="EC" id="2.7.4.22" evidence="11"/>
<evidence type="ECO:0000259" key="12">
    <source>
        <dbReference type="Pfam" id="PF00696"/>
    </source>
</evidence>
<gene>
    <name evidence="11 13" type="primary">pyrH</name>
    <name evidence="13" type="ORF">JGUZn3_15420</name>
</gene>
<name>A0A7H1NSK5_9PROT</name>
<dbReference type="PIRSF" id="PIRSF005650">
    <property type="entry name" value="Uridylate_kin"/>
    <property type="match status" value="1"/>
</dbReference>
<dbReference type="InterPro" id="IPR015963">
    <property type="entry name" value="Uridylate_kinase_bac"/>
</dbReference>
<dbReference type="GO" id="GO:0006225">
    <property type="term" value="P:UDP biosynthetic process"/>
    <property type="evidence" value="ECO:0007669"/>
    <property type="project" value="TreeGrafter"/>
</dbReference>
<reference evidence="13 14" key="1">
    <citation type="submission" date="2020-08" db="EMBL/GenBank/DDBJ databases">
        <title>Complete genome sequence of Entomobacter blattae G55GP.</title>
        <authorList>
            <person name="Poehlein A."/>
            <person name="Guzman J."/>
            <person name="Daniel R."/>
            <person name="Vilcinskas A."/>
        </authorList>
    </citation>
    <scope>NUCLEOTIDE SEQUENCE [LARGE SCALE GENOMIC DNA]</scope>
    <source>
        <strain evidence="13 14">G55GP</strain>
    </source>
</reference>
<protein>
    <recommendedName>
        <fullName evidence="11">Uridylate kinase</fullName>
        <shortName evidence="11">UK</shortName>
        <ecNumber evidence="11">2.7.4.22</ecNumber>
    </recommendedName>
    <alternativeName>
        <fullName evidence="11">Uridine monophosphate kinase</fullName>
        <shortName evidence="11">UMP kinase</shortName>
        <shortName evidence="11">UMPK</shortName>
    </alternativeName>
</protein>
<comment type="function">
    <text evidence="11">Catalyzes the reversible phosphorylation of UMP to UDP.</text>
</comment>
<keyword evidence="14" id="KW-1185">Reference proteome</keyword>
<dbReference type="UniPathway" id="UPA00159">
    <property type="reaction ID" value="UER00275"/>
</dbReference>
<comment type="catalytic activity">
    <reaction evidence="10 11">
        <text>UMP + ATP = UDP + ADP</text>
        <dbReference type="Rhea" id="RHEA:24400"/>
        <dbReference type="ChEBI" id="CHEBI:30616"/>
        <dbReference type="ChEBI" id="CHEBI:57865"/>
        <dbReference type="ChEBI" id="CHEBI:58223"/>
        <dbReference type="ChEBI" id="CHEBI:456216"/>
        <dbReference type="EC" id="2.7.4.22"/>
    </reaction>
</comment>
<dbReference type="GO" id="GO:0033862">
    <property type="term" value="F:UMP kinase activity"/>
    <property type="evidence" value="ECO:0007669"/>
    <property type="project" value="UniProtKB-EC"/>
</dbReference>
<comment type="activity regulation">
    <text evidence="11">Inhibited by UTP.</text>
</comment>
<feature type="binding site" evidence="11">
    <location>
        <position position="62"/>
    </location>
    <ligand>
        <name>ATP</name>
        <dbReference type="ChEBI" id="CHEBI:30616"/>
    </ligand>
</feature>
<dbReference type="Proteomes" id="UP000516349">
    <property type="component" value="Chromosome"/>
</dbReference>
<dbReference type="EMBL" id="CP060244">
    <property type="protein sequence ID" value="QNT78765.1"/>
    <property type="molecule type" value="Genomic_DNA"/>
</dbReference>
<keyword evidence="8 11" id="KW-0067">ATP-binding</keyword>
<dbReference type="Pfam" id="PF00696">
    <property type="entry name" value="AA_kinase"/>
    <property type="match status" value="1"/>
</dbReference>
<keyword evidence="9 11" id="KW-0665">Pyrimidine biosynthesis</keyword>
<evidence type="ECO:0000256" key="6">
    <source>
        <dbReference type="ARBA" id="ARBA00022741"/>
    </source>
</evidence>
<feature type="binding site" evidence="11">
    <location>
        <position position="77"/>
    </location>
    <ligand>
        <name>UMP</name>
        <dbReference type="ChEBI" id="CHEBI:57865"/>
    </ligand>
</feature>
<dbReference type="HAMAP" id="MF_01220_B">
    <property type="entry name" value="PyrH_B"/>
    <property type="match status" value="1"/>
</dbReference>
<comment type="caution">
    <text evidence="11">Lacks conserved residue(s) required for the propagation of feature annotation.</text>
</comment>
<keyword evidence="6 11" id="KW-0547">Nucleotide-binding</keyword>
<feature type="binding site" evidence="11">
    <location>
        <position position="166"/>
    </location>
    <ligand>
        <name>ATP</name>
        <dbReference type="ChEBI" id="CHEBI:30616"/>
    </ligand>
</feature>
<feature type="binding site" evidence="11">
    <location>
        <position position="58"/>
    </location>
    <ligand>
        <name>ATP</name>
        <dbReference type="ChEBI" id="CHEBI:30616"/>
    </ligand>
</feature>